<dbReference type="PANTHER" id="PTHR31286">
    <property type="entry name" value="GLYCINE-RICH CELL WALL STRUCTURAL PROTEIN 1.8-LIKE"/>
    <property type="match status" value="1"/>
</dbReference>
<keyword evidence="1" id="KW-0479">Metal-binding</keyword>
<feature type="domain" description="CCHC-type" evidence="2">
    <location>
        <begin position="208"/>
        <end position="221"/>
    </location>
</feature>
<protein>
    <submittedName>
        <fullName evidence="3">Zinc finger, CCHC-type-like protein</fullName>
    </submittedName>
</protein>
<dbReference type="Pfam" id="PF14392">
    <property type="entry name" value="zf-CCHC_4"/>
    <property type="match status" value="1"/>
</dbReference>
<dbReference type="PROSITE" id="PS50158">
    <property type="entry name" value="ZF_CCHC"/>
    <property type="match status" value="1"/>
</dbReference>
<dbReference type="PANTHER" id="PTHR31286:SF62">
    <property type="entry name" value="ZINC FINGER, CCHC-TYPE-LIKE PROTEIN"/>
    <property type="match status" value="1"/>
</dbReference>
<dbReference type="InParanoid" id="A0A061FRZ1"/>
<gene>
    <name evidence="3" type="ORF">TCM_045227</name>
</gene>
<dbReference type="InterPro" id="IPR040256">
    <property type="entry name" value="At4g02000-like"/>
</dbReference>
<dbReference type="InterPro" id="IPR025836">
    <property type="entry name" value="Zn_knuckle_CX2CX4HX4C"/>
</dbReference>
<evidence type="ECO:0000256" key="1">
    <source>
        <dbReference type="PROSITE-ProRule" id="PRU00047"/>
    </source>
</evidence>
<dbReference type="OMA" id="NDGVETM"/>
<dbReference type="eggNOG" id="KOG1075">
    <property type="taxonomic scope" value="Eukaryota"/>
</dbReference>
<evidence type="ECO:0000313" key="4">
    <source>
        <dbReference type="Proteomes" id="UP000026915"/>
    </source>
</evidence>
<organism evidence="3 4">
    <name type="scientific">Theobroma cacao</name>
    <name type="common">Cacao</name>
    <name type="synonym">Cocoa</name>
    <dbReference type="NCBI Taxonomy" id="3641"/>
    <lineage>
        <taxon>Eukaryota</taxon>
        <taxon>Viridiplantae</taxon>
        <taxon>Streptophyta</taxon>
        <taxon>Embryophyta</taxon>
        <taxon>Tracheophyta</taxon>
        <taxon>Spermatophyta</taxon>
        <taxon>Magnoliopsida</taxon>
        <taxon>eudicotyledons</taxon>
        <taxon>Gunneridae</taxon>
        <taxon>Pentapetalae</taxon>
        <taxon>rosids</taxon>
        <taxon>malvids</taxon>
        <taxon>Malvales</taxon>
        <taxon>Malvaceae</taxon>
        <taxon>Byttnerioideae</taxon>
        <taxon>Theobroma</taxon>
    </lineage>
</organism>
<sequence length="229" mass="27239">MEDINEKWKNFKLSKDEISQLRITRSMESGLTQSQKCYYLIGSVWEGKKVNKDAMVRTLCNLWKSKGNLTIKEIQENIFLFRFEDKEDYERIREGRPWCFDRNIVVLKEFDEVFMEPEDVDYGKEEFWIHILGLPTRFMEREVACAIGNTIARFIKVDGENTGLRDKFMRIKVLLDLAKPLRRGLMLSMEENHVKWITLQYESLPQFCFKCGRMGHIESNCAYQCMDEN</sequence>
<proteinExistence type="predicted"/>
<reference evidence="3 4" key="1">
    <citation type="journal article" date="2013" name="Genome Biol.">
        <title>The genome sequence of the most widely cultivated cacao type and its use to identify candidate genes regulating pod color.</title>
        <authorList>
            <person name="Motamayor J.C."/>
            <person name="Mockaitis K."/>
            <person name="Schmutz J."/>
            <person name="Haiminen N."/>
            <person name="Iii D.L."/>
            <person name="Cornejo O."/>
            <person name="Findley S.D."/>
            <person name="Zheng P."/>
            <person name="Utro F."/>
            <person name="Royaert S."/>
            <person name="Saski C."/>
            <person name="Jenkins J."/>
            <person name="Podicheti R."/>
            <person name="Zhao M."/>
            <person name="Scheffler B.E."/>
            <person name="Stack J.C."/>
            <person name="Feltus F.A."/>
            <person name="Mustiga G.M."/>
            <person name="Amores F."/>
            <person name="Phillips W."/>
            <person name="Marelli J.P."/>
            <person name="May G.D."/>
            <person name="Shapiro H."/>
            <person name="Ma J."/>
            <person name="Bustamante C.D."/>
            <person name="Schnell R.J."/>
            <person name="Main D."/>
            <person name="Gilbert D."/>
            <person name="Parida L."/>
            <person name="Kuhn D.N."/>
        </authorList>
    </citation>
    <scope>NUCLEOTIDE SEQUENCE [LARGE SCALE GENOMIC DNA]</scope>
    <source>
        <strain evidence="4">cv. Matina 1-6</strain>
    </source>
</reference>
<dbReference type="GO" id="GO:0008270">
    <property type="term" value="F:zinc ion binding"/>
    <property type="evidence" value="ECO:0007669"/>
    <property type="project" value="UniProtKB-KW"/>
</dbReference>
<name>A0A061FRZ1_THECC</name>
<dbReference type="EMBL" id="CM001888">
    <property type="protein sequence ID" value="EOY19851.1"/>
    <property type="molecule type" value="Genomic_DNA"/>
</dbReference>
<evidence type="ECO:0000259" key="2">
    <source>
        <dbReference type="PROSITE" id="PS50158"/>
    </source>
</evidence>
<keyword evidence="4" id="KW-1185">Reference proteome</keyword>
<dbReference type="AlphaFoldDB" id="A0A061FRZ1"/>
<dbReference type="GO" id="GO:0003676">
    <property type="term" value="F:nucleic acid binding"/>
    <property type="evidence" value="ECO:0007669"/>
    <property type="project" value="InterPro"/>
</dbReference>
<dbReference type="Gramene" id="EOY19851">
    <property type="protein sequence ID" value="EOY19851"/>
    <property type="gene ID" value="TCM_045227"/>
</dbReference>
<dbReference type="HOGENOM" id="CLU_1002576_0_0_1"/>
<evidence type="ECO:0000313" key="3">
    <source>
        <dbReference type="EMBL" id="EOY19851.1"/>
    </source>
</evidence>
<keyword evidence="1" id="KW-0862">Zinc</keyword>
<accession>A0A061FRZ1</accession>
<keyword evidence="1" id="KW-0863">Zinc-finger</keyword>
<dbReference type="Proteomes" id="UP000026915">
    <property type="component" value="Chromosome 10"/>
</dbReference>
<dbReference type="Pfam" id="PF14111">
    <property type="entry name" value="DUF4283"/>
    <property type="match status" value="1"/>
</dbReference>
<dbReference type="InterPro" id="IPR001878">
    <property type="entry name" value="Znf_CCHC"/>
</dbReference>
<dbReference type="InterPro" id="IPR025558">
    <property type="entry name" value="DUF4283"/>
</dbReference>